<reference evidence="3" key="1">
    <citation type="submission" date="2019-07" db="EMBL/GenBank/DDBJ databases">
        <title>Chitinimonas sp. nov., isolated from Ny-Alesund, arctica soil.</title>
        <authorList>
            <person name="Xu Q."/>
            <person name="Peng F."/>
        </authorList>
    </citation>
    <scope>NUCLEOTIDE SEQUENCE [LARGE SCALE GENOMIC DNA]</scope>
    <source>
        <strain evidence="3">R3-44</strain>
    </source>
</reference>
<organism evidence="2 3">
    <name type="scientific">Chitinimonas arctica</name>
    <dbReference type="NCBI Taxonomy" id="2594795"/>
    <lineage>
        <taxon>Bacteria</taxon>
        <taxon>Pseudomonadati</taxon>
        <taxon>Pseudomonadota</taxon>
        <taxon>Betaproteobacteria</taxon>
        <taxon>Neisseriales</taxon>
        <taxon>Chitinibacteraceae</taxon>
        <taxon>Chitinimonas</taxon>
    </lineage>
</organism>
<dbReference type="AlphaFoldDB" id="A0A516SED1"/>
<dbReference type="Proteomes" id="UP000317550">
    <property type="component" value="Chromosome"/>
</dbReference>
<dbReference type="InterPro" id="IPR036010">
    <property type="entry name" value="2Fe-2S_ferredoxin-like_sf"/>
</dbReference>
<dbReference type="KEGG" id="cari:FNU76_09185"/>
<keyword evidence="1" id="KW-0560">Oxidoreductase</keyword>
<dbReference type="GO" id="GO:0051536">
    <property type="term" value="F:iron-sulfur cluster binding"/>
    <property type="evidence" value="ECO:0007669"/>
    <property type="project" value="InterPro"/>
</dbReference>
<protein>
    <submittedName>
        <fullName evidence="2">(2Fe-2S)-binding protein</fullName>
    </submittedName>
</protein>
<dbReference type="RefSeq" id="WP_144277921.1">
    <property type="nucleotide sequence ID" value="NZ_CP041730.1"/>
</dbReference>
<keyword evidence="3" id="KW-1185">Reference proteome</keyword>
<dbReference type="OrthoDB" id="573392at2"/>
<dbReference type="EMBL" id="CP041730">
    <property type="protein sequence ID" value="QDQ26527.1"/>
    <property type="molecule type" value="Genomic_DNA"/>
</dbReference>
<dbReference type="InterPro" id="IPR042204">
    <property type="entry name" value="2Fe-2S-bd_N"/>
</dbReference>
<dbReference type="SUPFAM" id="SSF54292">
    <property type="entry name" value="2Fe-2S ferredoxin-like"/>
    <property type="match status" value="1"/>
</dbReference>
<dbReference type="Gene3D" id="3.10.20.440">
    <property type="entry name" value="2Fe-2S iron-sulphur cluster binding domain, sarcosine oxidase, alpha subunit, N-terminal domain"/>
    <property type="match status" value="1"/>
</dbReference>
<evidence type="ECO:0000313" key="3">
    <source>
        <dbReference type="Proteomes" id="UP000317550"/>
    </source>
</evidence>
<sequence length="100" mass="11027">MTLWQRCKRTVLRRREQAPSADSPSLRLIVNGGSCHVRAGSSLAAVLAQHGCRRSVEGQLRAPLCGMGVCYECRVTVDGRPHQRACQILARDGMTVRHES</sequence>
<proteinExistence type="predicted"/>
<accession>A0A516SED1</accession>
<evidence type="ECO:0000256" key="1">
    <source>
        <dbReference type="ARBA" id="ARBA00023002"/>
    </source>
</evidence>
<dbReference type="Pfam" id="PF13510">
    <property type="entry name" value="Fer2_4"/>
    <property type="match status" value="1"/>
</dbReference>
<evidence type="ECO:0000313" key="2">
    <source>
        <dbReference type="EMBL" id="QDQ26527.1"/>
    </source>
</evidence>
<gene>
    <name evidence="2" type="ORF">FNU76_09185</name>
</gene>
<name>A0A516SED1_9NEIS</name>
<dbReference type="GO" id="GO:0016491">
    <property type="term" value="F:oxidoreductase activity"/>
    <property type="evidence" value="ECO:0007669"/>
    <property type="project" value="UniProtKB-KW"/>
</dbReference>